<evidence type="ECO:0000256" key="1">
    <source>
        <dbReference type="SAM" id="MobiDB-lite"/>
    </source>
</evidence>
<evidence type="ECO:0000313" key="3">
    <source>
        <dbReference type="EMBL" id="GGQ80640.1"/>
    </source>
</evidence>
<feature type="compositionally biased region" description="Basic and acidic residues" evidence="1">
    <location>
        <begin position="110"/>
        <end position="119"/>
    </location>
</feature>
<dbReference type="AlphaFoldDB" id="A0A918BML9"/>
<dbReference type="Proteomes" id="UP000656732">
    <property type="component" value="Unassembled WGS sequence"/>
</dbReference>
<dbReference type="SUPFAM" id="SSF52091">
    <property type="entry name" value="SpoIIaa-like"/>
    <property type="match status" value="1"/>
</dbReference>
<dbReference type="Gene3D" id="3.30.750.24">
    <property type="entry name" value="STAS domain"/>
    <property type="match status" value="1"/>
</dbReference>
<dbReference type="Pfam" id="PF13466">
    <property type="entry name" value="STAS_2"/>
    <property type="match status" value="1"/>
</dbReference>
<evidence type="ECO:0000313" key="4">
    <source>
        <dbReference type="Proteomes" id="UP000656732"/>
    </source>
</evidence>
<proteinExistence type="predicted"/>
<dbReference type="RefSeq" id="WP_189558276.1">
    <property type="nucleotide sequence ID" value="NZ_BMTU01000005.1"/>
</dbReference>
<feature type="region of interest" description="Disordered" evidence="1">
    <location>
        <begin position="110"/>
        <end position="133"/>
    </location>
</feature>
<name>A0A918BML9_9ACTN</name>
<dbReference type="EMBL" id="BMTU01000005">
    <property type="protein sequence ID" value="GGQ80640.1"/>
    <property type="molecule type" value="Genomic_DNA"/>
</dbReference>
<sequence length="133" mass="13539">MSCGAAAGLPVVDAITPPVLVLSGPLTRDEVSGPCDALRALLDSGGAEGAAAGVVVCDVGGLGPPGLAAVELLARLQLTARRTGGRIRLRDPSRALCALLDLVGLRFEMEGQPEQREPPLRVQEAVEPGDPAV</sequence>
<keyword evidence="4" id="KW-1185">Reference proteome</keyword>
<protein>
    <recommendedName>
        <fullName evidence="2">MlaB-like STAS domain-containing protein</fullName>
    </recommendedName>
</protein>
<evidence type="ECO:0000259" key="2">
    <source>
        <dbReference type="Pfam" id="PF13466"/>
    </source>
</evidence>
<accession>A0A918BML9</accession>
<dbReference type="InterPro" id="IPR036513">
    <property type="entry name" value="STAS_dom_sf"/>
</dbReference>
<feature type="domain" description="MlaB-like STAS" evidence="2">
    <location>
        <begin position="20"/>
        <end position="105"/>
    </location>
</feature>
<dbReference type="InterPro" id="IPR058548">
    <property type="entry name" value="MlaB-like_STAS"/>
</dbReference>
<reference evidence="3" key="2">
    <citation type="submission" date="2020-09" db="EMBL/GenBank/DDBJ databases">
        <authorList>
            <person name="Sun Q."/>
            <person name="Ohkuma M."/>
        </authorList>
    </citation>
    <scope>NUCLEOTIDE SEQUENCE</scope>
    <source>
        <strain evidence="3">JCM 4403</strain>
    </source>
</reference>
<organism evidence="3 4">
    <name type="scientific">Streptomyces pilosus</name>
    <dbReference type="NCBI Taxonomy" id="28893"/>
    <lineage>
        <taxon>Bacteria</taxon>
        <taxon>Bacillati</taxon>
        <taxon>Actinomycetota</taxon>
        <taxon>Actinomycetes</taxon>
        <taxon>Kitasatosporales</taxon>
        <taxon>Streptomycetaceae</taxon>
        <taxon>Streptomyces</taxon>
    </lineage>
</organism>
<comment type="caution">
    <text evidence="3">The sequence shown here is derived from an EMBL/GenBank/DDBJ whole genome shotgun (WGS) entry which is preliminary data.</text>
</comment>
<reference evidence="3" key="1">
    <citation type="journal article" date="2014" name="Int. J. Syst. Evol. Microbiol.">
        <title>Complete genome sequence of Corynebacterium casei LMG S-19264T (=DSM 44701T), isolated from a smear-ripened cheese.</title>
        <authorList>
            <consortium name="US DOE Joint Genome Institute (JGI-PGF)"/>
            <person name="Walter F."/>
            <person name="Albersmeier A."/>
            <person name="Kalinowski J."/>
            <person name="Ruckert C."/>
        </authorList>
    </citation>
    <scope>NUCLEOTIDE SEQUENCE</scope>
    <source>
        <strain evidence="3">JCM 4403</strain>
    </source>
</reference>
<gene>
    <name evidence="3" type="ORF">GCM10010280_28930</name>
</gene>